<feature type="transmembrane region" description="Helical" evidence="1">
    <location>
        <begin position="191"/>
        <end position="210"/>
    </location>
</feature>
<proteinExistence type="predicted"/>
<organism evidence="2 3">
    <name type="scientific">Homoserinimonas aerilata</name>
    <dbReference type="NCBI Taxonomy" id="1162970"/>
    <lineage>
        <taxon>Bacteria</taxon>
        <taxon>Bacillati</taxon>
        <taxon>Actinomycetota</taxon>
        <taxon>Actinomycetes</taxon>
        <taxon>Micrococcales</taxon>
        <taxon>Microbacteriaceae</taxon>
        <taxon>Homoserinimonas</taxon>
    </lineage>
</organism>
<evidence type="ECO:0000313" key="3">
    <source>
        <dbReference type="Proteomes" id="UP000317998"/>
    </source>
</evidence>
<name>A0A542YGK5_9MICO</name>
<dbReference type="EMBL" id="VFOM01000001">
    <property type="protein sequence ID" value="TQL47205.1"/>
    <property type="molecule type" value="Genomic_DNA"/>
</dbReference>
<keyword evidence="1" id="KW-1133">Transmembrane helix</keyword>
<keyword evidence="1" id="KW-0472">Membrane</keyword>
<evidence type="ECO:0000313" key="2">
    <source>
        <dbReference type="EMBL" id="TQL47205.1"/>
    </source>
</evidence>
<evidence type="ECO:0000256" key="1">
    <source>
        <dbReference type="SAM" id="Phobius"/>
    </source>
</evidence>
<keyword evidence="3" id="KW-1185">Reference proteome</keyword>
<keyword evidence="1" id="KW-0812">Transmembrane</keyword>
<sequence length="219" mass="22947">MTNTAHDDDTPLDPAEMLALVQRQQGDMQRRMARYVPWILLSWALAWGVGFGMLWLVDGARPGFSVPLAVAGPVFGVLLVGAGVTSGVLGARSGRGIRSSKAAEFTGTTYGVTWSVGLVALFALGASLTHNGASPEVMNIFYPAVSLVFVGVMYIIAGAIWHAIPSIWMGGAIVAIAVIGSFFGYPTHYLVYAILGGGVFLAGAVVTAVYSRTIVLKGL</sequence>
<accession>A0A542YGK5</accession>
<gene>
    <name evidence="2" type="ORF">FB562_0257</name>
</gene>
<feature type="transmembrane region" description="Helical" evidence="1">
    <location>
        <begin position="68"/>
        <end position="89"/>
    </location>
</feature>
<feature type="transmembrane region" description="Helical" evidence="1">
    <location>
        <begin position="35"/>
        <end position="56"/>
    </location>
</feature>
<feature type="transmembrane region" description="Helical" evidence="1">
    <location>
        <begin position="167"/>
        <end position="185"/>
    </location>
</feature>
<comment type="caution">
    <text evidence="2">The sequence shown here is derived from an EMBL/GenBank/DDBJ whole genome shotgun (WGS) entry which is preliminary data.</text>
</comment>
<dbReference type="AlphaFoldDB" id="A0A542YGK5"/>
<reference evidence="2 3" key="1">
    <citation type="submission" date="2019-06" db="EMBL/GenBank/DDBJ databases">
        <title>Sequencing the genomes of 1000 actinobacteria strains.</title>
        <authorList>
            <person name="Klenk H.-P."/>
        </authorList>
    </citation>
    <scope>NUCLEOTIDE SEQUENCE [LARGE SCALE GENOMIC DNA]</scope>
    <source>
        <strain evidence="2 3">DSM 26477</strain>
    </source>
</reference>
<dbReference type="OrthoDB" id="3240366at2"/>
<feature type="transmembrane region" description="Helical" evidence="1">
    <location>
        <begin position="110"/>
        <end position="128"/>
    </location>
</feature>
<dbReference type="Proteomes" id="UP000317998">
    <property type="component" value="Unassembled WGS sequence"/>
</dbReference>
<dbReference type="RefSeq" id="WP_141879485.1">
    <property type="nucleotide sequence ID" value="NZ_VFOM01000001.1"/>
</dbReference>
<feature type="transmembrane region" description="Helical" evidence="1">
    <location>
        <begin position="140"/>
        <end position="160"/>
    </location>
</feature>
<protein>
    <submittedName>
        <fullName evidence="2">Uncharacterized protein</fullName>
    </submittedName>
</protein>